<dbReference type="Gene3D" id="3.30.420.610">
    <property type="entry name" value="LOTUS domain-like"/>
    <property type="match status" value="1"/>
</dbReference>
<evidence type="ECO:0000313" key="2">
    <source>
        <dbReference type="RefSeq" id="XP_017870427.1"/>
    </source>
</evidence>
<reference evidence="1" key="1">
    <citation type="journal article" date="1997" name="Nucleic Acids Res.">
        <title>tRNAscan-SE: a program for improved detection of transfer RNA genes in genomic sequence.</title>
        <authorList>
            <person name="Lowe T.M."/>
            <person name="Eddy S.R."/>
        </authorList>
    </citation>
    <scope>NUCLEOTIDE SEQUENCE [LARGE SCALE GENOMIC DNA]</scope>
</reference>
<dbReference type="Proteomes" id="UP000694904">
    <property type="component" value="Chromosome X"/>
</dbReference>
<keyword evidence="1" id="KW-1185">Reference proteome</keyword>
<gene>
    <name evidence="2" type="primary">LOC108618800</name>
</gene>
<reference evidence="2" key="3">
    <citation type="submission" date="2025-08" db="UniProtKB">
        <authorList>
            <consortium name="RefSeq"/>
        </authorList>
    </citation>
    <scope>IDENTIFICATION</scope>
    <source>
        <tissue evidence="2">Whole organism</tissue>
    </source>
</reference>
<proteinExistence type="predicted"/>
<reference evidence="1" key="2">
    <citation type="journal article" date="2016" name="G3 (Bethesda)">
        <title>Genome Evolution in Three Species of Cactophilic Drosophila.</title>
        <authorList>
            <person name="Sanchez-Flores A."/>
            <person name="Penazola F."/>
            <person name="Carpinteyro-Ponce J."/>
            <person name="Nazario-Yepiz N."/>
            <person name="Abreu-Goodger C."/>
            <person name="Machado C.A."/>
            <person name="Markow T.A."/>
        </authorList>
    </citation>
    <scope>NUCLEOTIDE SEQUENCE [LARGE SCALE GENOMIC DNA]</scope>
</reference>
<dbReference type="GeneID" id="108618800"/>
<protein>
    <submittedName>
        <fullName evidence="2">Uncharacterized protein LOC108618800</fullName>
    </submittedName>
</protein>
<organism evidence="1 2">
    <name type="scientific">Drosophila arizonae</name>
    <name type="common">Fruit fly</name>
    <dbReference type="NCBI Taxonomy" id="7263"/>
    <lineage>
        <taxon>Eukaryota</taxon>
        <taxon>Metazoa</taxon>
        <taxon>Ecdysozoa</taxon>
        <taxon>Arthropoda</taxon>
        <taxon>Hexapoda</taxon>
        <taxon>Insecta</taxon>
        <taxon>Pterygota</taxon>
        <taxon>Neoptera</taxon>
        <taxon>Endopterygota</taxon>
        <taxon>Diptera</taxon>
        <taxon>Brachycera</taxon>
        <taxon>Muscomorpha</taxon>
        <taxon>Ephydroidea</taxon>
        <taxon>Drosophilidae</taxon>
        <taxon>Drosophila</taxon>
    </lineage>
</organism>
<dbReference type="RefSeq" id="XP_017870427.1">
    <property type="nucleotide sequence ID" value="XM_018014938.1"/>
</dbReference>
<dbReference type="InterPro" id="IPR041966">
    <property type="entry name" value="LOTUS-like"/>
</dbReference>
<evidence type="ECO:0000313" key="1">
    <source>
        <dbReference type="Proteomes" id="UP000694904"/>
    </source>
</evidence>
<accession>A0ABM1PT91</accession>
<name>A0ABM1PT91_DROAR</name>
<sequence length="93" mass="10864">MSFDNFVYNIKRENPEILTDVRRVLSSGECFSPERTMSLPQIRAGYKKLTHREFPNMVDPRTELCFLLSEPYISGFANKQGTLRFYIVPQAEK</sequence>